<proteinExistence type="predicted"/>
<accession>A0A4C1V466</accession>
<sequence length="98" mass="11301">MALSLRLKINTNKFTNLIPVIFKPRSTNWKRPPRSDYAMIELYHEHHRLPHTRDFAASPDDNSYRVAVARALDRPAGAPHGRLKCVPRPPADPMFEMI</sequence>
<reference evidence="1 2" key="1">
    <citation type="journal article" date="2019" name="Commun. Biol.">
        <title>The bagworm genome reveals a unique fibroin gene that provides high tensile strength.</title>
        <authorList>
            <person name="Kono N."/>
            <person name="Nakamura H."/>
            <person name="Ohtoshi R."/>
            <person name="Tomita M."/>
            <person name="Numata K."/>
            <person name="Arakawa K."/>
        </authorList>
    </citation>
    <scope>NUCLEOTIDE SEQUENCE [LARGE SCALE GENOMIC DNA]</scope>
</reference>
<evidence type="ECO:0000313" key="2">
    <source>
        <dbReference type="Proteomes" id="UP000299102"/>
    </source>
</evidence>
<name>A0A4C1V466_EUMVA</name>
<dbReference type="AlphaFoldDB" id="A0A4C1V466"/>
<organism evidence="1 2">
    <name type="scientific">Eumeta variegata</name>
    <name type="common">Bagworm moth</name>
    <name type="synonym">Eumeta japonica</name>
    <dbReference type="NCBI Taxonomy" id="151549"/>
    <lineage>
        <taxon>Eukaryota</taxon>
        <taxon>Metazoa</taxon>
        <taxon>Ecdysozoa</taxon>
        <taxon>Arthropoda</taxon>
        <taxon>Hexapoda</taxon>
        <taxon>Insecta</taxon>
        <taxon>Pterygota</taxon>
        <taxon>Neoptera</taxon>
        <taxon>Endopterygota</taxon>
        <taxon>Lepidoptera</taxon>
        <taxon>Glossata</taxon>
        <taxon>Ditrysia</taxon>
        <taxon>Tineoidea</taxon>
        <taxon>Psychidae</taxon>
        <taxon>Oiketicinae</taxon>
        <taxon>Eumeta</taxon>
    </lineage>
</organism>
<keyword evidence="2" id="KW-1185">Reference proteome</keyword>
<protein>
    <submittedName>
        <fullName evidence="1">Uncharacterized protein</fullName>
    </submittedName>
</protein>
<evidence type="ECO:0000313" key="1">
    <source>
        <dbReference type="EMBL" id="GBP33062.1"/>
    </source>
</evidence>
<comment type="caution">
    <text evidence="1">The sequence shown here is derived from an EMBL/GenBank/DDBJ whole genome shotgun (WGS) entry which is preliminary data.</text>
</comment>
<dbReference type="Proteomes" id="UP000299102">
    <property type="component" value="Unassembled WGS sequence"/>
</dbReference>
<dbReference type="EMBL" id="BGZK01000269">
    <property type="protein sequence ID" value="GBP33062.1"/>
    <property type="molecule type" value="Genomic_DNA"/>
</dbReference>
<gene>
    <name evidence="1" type="ORF">EVAR_18540_1</name>
</gene>